<dbReference type="Gene3D" id="3.30.70.1320">
    <property type="entry name" value="Multidrug efflux transporter AcrB pore domain like"/>
    <property type="match status" value="1"/>
</dbReference>
<dbReference type="RefSeq" id="WP_165101729.1">
    <property type="nucleotide sequence ID" value="NZ_CP049056.1"/>
</dbReference>
<dbReference type="Proteomes" id="UP000503336">
    <property type="component" value="Chromosome"/>
</dbReference>
<dbReference type="KEGG" id="hdh:G5B40_18275"/>
<reference evidence="2 3" key="1">
    <citation type="submission" date="2020-02" db="EMBL/GenBank/DDBJ databases">
        <title>complete genome sequence of Rhodobacteraceae bacterium.</title>
        <authorList>
            <person name="Park J."/>
            <person name="Kim Y.-S."/>
            <person name="Kim K.-H."/>
        </authorList>
    </citation>
    <scope>NUCLEOTIDE SEQUENCE [LARGE SCALE GENOMIC DNA]</scope>
    <source>
        <strain evidence="2 3">RR4-56</strain>
    </source>
</reference>
<evidence type="ECO:0000313" key="3">
    <source>
        <dbReference type="Proteomes" id="UP000503336"/>
    </source>
</evidence>
<dbReference type="AlphaFoldDB" id="A0A7M3T5D5"/>
<feature type="transmembrane region" description="Helical" evidence="1">
    <location>
        <begin position="878"/>
        <end position="897"/>
    </location>
</feature>
<feature type="transmembrane region" description="Helical" evidence="1">
    <location>
        <begin position="1006"/>
        <end position="1031"/>
    </location>
</feature>
<dbReference type="SUPFAM" id="SSF82714">
    <property type="entry name" value="Multidrug efflux transporter AcrB TolC docking domain, DN and DC subdomains"/>
    <property type="match status" value="2"/>
</dbReference>
<name>A0A7M3T5D5_9RHOB</name>
<organism evidence="2 3">
    <name type="scientific">Pikeienuella piscinae</name>
    <dbReference type="NCBI Taxonomy" id="2748098"/>
    <lineage>
        <taxon>Bacteria</taxon>
        <taxon>Pseudomonadati</taxon>
        <taxon>Pseudomonadota</taxon>
        <taxon>Alphaproteobacteria</taxon>
        <taxon>Rhodobacterales</taxon>
        <taxon>Paracoccaceae</taxon>
        <taxon>Pikeienuella</taxon>
    </lineage>
</organism>
<feature type="transmembrane region" description="Helical" evidence="1">
    <location>
        <begin position="387"/>
        <end position="408"/>
    </location>
</feature>
<keyword evidence="1" id="KW-0812">Transmembrane</keyword>
<keyword evidence="3" id="KW-1185">Reference proteome</keyword>
<feature type="transmembrane region" description="Helical" evidence="1">
    <location>
        <begin position="904"/>
        <end position="924"/>
    </location>
</feature>
<dbReference type="Gene3D" id="3.30.70.1440">
    <property type="entry name" value="Multidrug efflux transporter AcrB pore domain"/>
    <property type="match status" value="1"/>
</dbReference>
<feature type="transmembrane region" description="Helical" evidence="1">
    <location>
        <begin position="429"/>
        <end position="452"/>
    </location>
</feature>
<proteinExistence type="predicted"/>
<protein>
    <submittedName>
        <fullName evidence="2">Efflux RND transporter permease subunit</fullName>
    </submittedName>
</protein>
<dbReference type="EMBL" id="CP049056">
    <property type="protein sequence ID" value="QIE57216.1"/>
    <property type="molecule type" value="Genomic_DNA"/>
</dbReference>
<gene>
    <name evidence="2" type="ORF">G5B40_18275</name>
</gene>
<feature type="transmembrane region" description="Helical" evidence="1">
    <location>
        <begin position="21"/>
        <end position="39"/>
    </location>
</feature>
<feature type="transmembrane region" description="Helical" evidence="1">
    <location>
        <begin position="975"/>
        <end position="994"/>
    </location>
</feature>
<evidence type="ECO:0000256" key="1">
    <source>
        <dbReference type="SAM" id="Phobius"/>
    </source>
</evidence>
<dbReference type="InterPro" id="IPR027463">
    <property type="entry name" value="AcrB_DN_DC_subdom"/>
</dbReference>
<dbReference type="PRINTS" id="PR00702">
    <property type="entry name" value="ACRIFLAVINRP"/>
</dbReference>
<dbReference type="PANTHER" id="PTHR32063">
    <property type="match status" value="1"/>
</dbReference>
<keyword evidence="1" id="KW-0472">Membrane</keyword>
<dbReference type="PANTHER" id="PTHR32063:SF33">
    <property type="entry name" value="RND SUPERFAMILY EFFLUX PUMP PERMEASE COMPONENT"/>
    <property type="match status" value="1"/>
</dbReference>
<dbReference type="InterPro" id="IPR001036">
    <property type="entry name" value="Acrflvin-R"/>
</dbReference>
<sequence>MSPAGGGAGAGLIGYFVRHRTAANLLLLLMLVGGLFSATQLRSQYLPDFVIERVSVTVLWPGAGPEDVDRAIIALLDPPLLTVEGVTETSSTAREGRATVSLEFEEGWDMGRATEDVKSVVDAIDTFPDSAEEPVVTRGAYRDRVTDVVIHGPVSAAQLTRYASELQTLLFQAGITRTRLYGAENPVIRVAAPEAMLIRHGVTLAEIAAAIRAETDSRPAGEVSSGAMRIRTGEERRGAEEIAAIPIRTGTGGDRLLVRDVANVEIEGVEKGVAYFWDRNPAVSLRVDRADLGDSIAIQHEVQRIADKMAATLPDGVKIRLTQVRAEEISDRLAILLDNGLLGLALVLGFLFIFLSARTAFWVAMGIPVSFAAAIGFMWVAGITLNMVSLFALIICLGIVVDDAIVVGEHADHLSASGLSAARAAEQGALRMAAPVFAATITTMIAFAGITFVTGRFGSLILDVPLTVCAVLTASLVECFVILPAHMRHALAGKAGAPWYDAPSRAFNRGFGWFQKRLFHPFMLLVLRARYPVLAAAVAAVLVSATLFLDGTVKWRFWGSPEISTVNANIAMLPGATRADTKAQIREMQEALERVNRRFESERGVAAVDYAIAKIGGGAGWRGLAGADAKDPDLLGGLSVTLIDPDLRPYTQWAFLGAWEEEIRRLPTLETLALRGGRSGPGGDSIDVKLAGADAATLKAAAEALKLALSNIPVVSALEDSLAYDKGELSLKLTPKGEALGLSTESIGRELRNRLSGVEAAEYLLDGRTATVEVSLPEAELTADYLDRALIRAPGGGFLSLSEVVTTETRYGFSAVRRENGLPTIRVSGDISEDDPAAASAAEATLRDLILPDIESRFDVKTELSGLAEQERDFLSEATIGFIFCVTGVYLVLAWIFASWARPLVIVLAIPFGIVGTLWGHHWFAIPLTMFSIVGMLGMAGIIVNDSIVLVTTADEYAKRRAIIPALAAAASDRLRAVLLTTLTTVAGLTPLLFEKSQQAQFLKPTVVTLVFGLSFGVVLVLLVTPALVAIQHDITAALRSARRMTRLARKGLSERRLPAE</sequence>
<feature type="transmembrane region" description="Helical" evidence="1">
    <location>
        <begin position="930"/>
        <end position="954"/>
    </location>
</feature>
<dbReference type="SUPFAM" id="SSF82866">
    <property type="entry name" value="Multidrug efflux transporter AcrB transmembrane domain"/>
    <property type="match status" value="2"/>
</dbReference>
<dbReference type="Gene3D" id="1.20.1640.10">
    <property type="entry name" value="Multidrug efflux transporter AcrB transmembrane domain"/>
    <property type="match status" value="2"/>
</dbReference>
<dbReference type="GO" id="GO:0005886">
    <property type="term" value="C:plasma membrane"/>
    <property type="evidence" value="ECO:0007669"/>
    <property type="project" value="TreeGrafter"/>
</dbReference>
<dbReference type="Gene3D" id="3.30.2090.10">
    <property type="entry name" value="Multidrug efflux transporter AcrB TolC docking domain, DN and DC subdomains"/>
    <property type="match status" value="2"/>
</dbReference>
<dbReference type="GO" id="GO:0042910">
    <property type="term" value="F:xenobiotic transmembrane transporter activity"/>
    <property type="evidence" value="ECO:0007669"/>
    <property type="project" value="TreeGrafter"/>
</dbReference>
<accession>A0A7M3T5D5</accession>
<dbReference type="Pfam" id="PF00873">
    <property type="entry name" value="ACR_tran"/>
    <property type="match status" value="1"/>
</dbReference>
<feature type="transmembrane region" description="Helical" evidence="1">
    <location>
        <begin position="333"/>
        <end position="354"/>
    </location>
</feature>
<feature type="transmembrane region" description="Helical" evidence="1">
    <location>
        <begin position="531"/>
        <end position="549"/>
    </location>
</feature>
<keyword evidence="1" id="KW-1133">Transmembrane helix</keyword>
<dbReference type="Gene3D" id="3.30.70.1430">
    <property type="entry name" value="Multidrug efflux transporter AcrB pore domain"/>
    <property type="match status" value="2"/>
</dbReference>
<dbReference type="SUPFAM" id="SSF82693">
    <property type="entry name" value="Multidrug efflux transporter AcrB pore domain, PN1, PN2, PC1 and PC2 subdomains"/>
    <property type="match status" value="1"/>
</dbReference>
<evidence type="ECO:0000313" key="2">
    <source>
        <dbReference type="EMBL" id="QIE57216.1"/>
    </source>
</evidence>
<feature type="transmembrane region" description="Helical" evidence="1">
    <location>
        <begin position="464"/>
        <end position="485"/>
    </location>
</feature>